<proteinExistence type="predicted"/>
<organism evidence="1">
    <name type="scientific">Anguilla anguilla</name>
    <name type="common">European freshwater eel</name>
    <name type="synonym">Muraena anguilla</name>
    <dbReference type="NCBI Taxonomy" id="7936"/>
    <lineage>
        <taxon>Eukaryota</taxon>
        <taxon>Metazoa</taxon>
        <taxon>Chordata</taxon>
        <taxon>Craniata</taxon>
        <taxon>Vertebrata</taxon>
        <taxon>Euteleostomi</taxon>
        <taxon>Actinopterygii</taxon>
        <taxon>Neopterygii</taxon>
        <taxon>Teleostei</taxon>
        <taxon>Anguilliformes</taxon>
        <taxon>Anguillidae</taxon>
        <taxon>Anguilla</taxon>
    </lineage>
</organism>
<sequence length="20" mass="2431">MDRFYCKYRIANSVESMVAF</sequence>
<reference evidence="1" key="1">
    <citation type="submission" date="2014-11" db="EMBL/GenBank/DDBJ databases">
        <authorList>
            <person name="Amaro Gonzalez C."/>
        </authorList>
    </citation>
    <scope>NUCLEOTIDE SEQUENCE</scope>
</reference>
<protein>
    <submittedName>
        <fullName evidence="1">Uncharacterized protein</fullName>
    </submittedName>
</protein>
<dbReference type="AlphaFoldDB" id="A0A0E9PKN5"/>
<name>A0A0E9PKN5_ANGAN</name>
<accession>A0A0E9PKN5</accession>
<dbReference type="EMBL" id="GBXM01103922">
    <property type="protein sequence ID" value="JAH04655.1"/>
    <property type="molecule type" value="Transcribed_RNA"/>
</dbReference>
<evidence type="ECO:0000313" key="1">
    <source>
        <dbReference type="EMBL" id="JAH04655.1"/>
    </source>
</evidence>
<reference evidence="1" key="2">
    <citation type="journal article" date="2015" name="Fish Shellfish Immunol.">
        <title>Early steps in the European eel (Anguilla anguilla)-Vibrio vulnificus interaction in the gills: Role of the RtxA13 toxin.</title>
        <authorList>
            <person name="Callol A."/>
            <person name="Pajuelo D."/>
            <person name="Ebbesson L."/>
            <person name="Teles M."/>
            <person name="MacKenzie S."/>
            <person name="Amaro C."/>
        </authorList>
    </citation>
    <scope>NUCLEOTIDE SEQUENCE</scope>
</reference>